<dbReference type="GO" id="GO:0043565">
    <property type="term" value="F:sequence-specific DNA binding"/>
    <property type="evidence" value="ECO:0007669"/>
    <property type="project" value="InterPro"/>
</dbReference>
<comment type="caution">
    <text evidence="5">The sequence shown here is derived from an EMBL/GenBank/DDBJ whole genome shotgun (WGS) entry which is preliminary data.</text>
</comment>
<gene>
    <name evidence="5" type="ORF">E2F50_17735</name>
</gene>
<dbReference type="EMBL" id="SMTL01000005">
    <property type="protein sequence ID" value="TDK32173.1"/>
    <property type="molecule type" value="Genomic_DNA"/>
</dbReference>
<dbReference type="InterPro" id="IPR020449">
    <property type="entry name" value="Tscrpt_reg_AraC-type_HTH"/>
</dbReference>
<evidence type="ECO:0000256" key="2">
    <source>
        <dbReference type="ARBA" id="ARBA00023125"/>
    </source>
</evidence>
<feature type="domain" description="HTH araC/xylS-type" evidence="4">
    <location>
        <begin position="185"/>
        <end position="283"/>
    </location>
</feature>
<keyword evidence="1" id="KW-0805">Transcription regulation</keyword>
<dbReference type="RefSeq" id="WP_133317513.1">
    <property type="nucleotide sequence ID" value="NZ_SMTL01000005.1"/>
</dbReference>
<evidence type="ECO:0000256" key="3">
    <source>
        <dbReference type="ARBA" id="ARBA00023163"/>
    </source>
</evidence>
<reference evidence="5 6" key="1">
    <citation type="submission" date="2019-03" db="EMBL/GenBank/DDBJ databases">
        <title>Rhizobium sp. nov., an bacterium isolated from biocrust in Mu Us Desert.</title>
        <authorList>
            <person name="Lixiong L."/>
        </authorList>
    </citation>
    <scope>NUCLEOTIDE SEQUENCE [LARGE SCALE GENOMIC DNA]</scope>
    <source>
        <strain evidence="5 6">SPY-1</strain>
    </source>
</reference>
<protein>
    <submittedName>
        <fullName evidence="5">Helix-turn-helix domain-containing protein</fullName>
    </submittedName>
</protein>
<dbReference type="Gene3D" id="1.10.10.60">
    <property type="entry name" value="Homeodomain-like"/>
    <property type="match status" value="1"/>
</dbReference>
<organism evidence="5 6">
    <name type="scientific">Rhizobium deserti</name>
    <dbReference type="NCBI Taxonomy" id="2547961"/>
    <lineage>
        <taxon>Bacteria</taxon>
        <taxon>Pseudomonadati</taxon>
        <taxon>Pseudomonadota</taxon>
        <taxon>Alphaproteobacteria</taxon>
        <taxon>Hyphomicrobiales</taxon>
        <taxon>Rhizobiaceae</taxon>
        <taxon>Rhizobium/Agrobacterium group</taxon>
        <taxon>Rhizobium</taxon>
    </lineage>
</organism>
<name>A0A4R5UAV6_9HYPH</name>
<evidence type="ECO:0000313" key="6">
    <source>
        <dbReference type="Proteomes" id="UP000295238"/>
    </source>
</evidence>
<evidence type="ECO:0000259" key="4">
    <source>
        <dbReference type="PROSITE" id="PS01124"/>
    </source>
</evidence>
<sequence>MPTPPERPGPSLQLAARLSPQMEARLFRGSLSASEWTFRGHRNRIFLLSSGSGHVRLGRRETELTGPAMIWSPTGEAGSVIFDAGSEGAALAVPDETLGSAMPTGAVFAQVREAIARPILGRRLASPDTRRMVGTVATIEQELKADQPGAQEVIRHHLALLLLAIWRLADPLADQVQPSPRAVVRGFVHLVELHVRDHWTIPQYASTLGVTADRLNTAVRRATGRTPVEVIHSRLMTEAAVLLDQSALQIAEIAEALGFKDAAYFSRFFKRTAGQSPRDYRQNVSQKRIVGDGNYAAWP</sequence>
<dbReference type="GO" id="GO:0003700">
    <property type="term" value="F:DNA-binding transcription factor activity"/>
    <property type="evidence" value="ECO:0007669"/>
    <property type="project" value="InterPro"/>
</dbReference>
<dbReference type="AlphaFoldDB" id="A0A4R5UAV6"/>
<accession>A0A4R5UAV6</accession>
<dbReference type="PANTHER" id="PTHR43280:SF32">
    <property type="entry name" value="TRANSCRIPTIONAL REGULATORY PROTEIN"/>
    <property type="match status" value="1"/>
</dbReference>
<dbReference type="PRINTS" id="PR00032">
    <property type="entry name" value="HTHARAC"/>
</dbReference>
<keyword evidence="2" id="KW-0238">DNA-binding</keyword>
<proteinExistence type="predicted"/>
<dbReference type="InterPro" id="IPR009057">
    <property type="entry name" value="Homeodomain-like_sf"/>
</dbReference>
<dbReference type="PANTHER" id="PTHR43280">
    <property type="entry name" value="ARAC-FAMILY TRANSCRIPTIONAL REGULATOR"/>
    <property type="match status" value="1"/>
</dbReference>
<dbReference type="SMART" id="SM00342">
    <property type="entry name" value="HTH_ARAC"/>
    <property type="match status" value="1"/>
</dbReference>
<dbReference type="Pfam" id="PF12833">
    <property type="entry name" value="HTH_18"/>
    <property type="match status" value="1"/>
</dbReference>
<dbReference type="SUPFAM" id="SSF46689">
    <property type="entry name" value="Homeodomain-like"/>
    <property type="match status" value="1"/>
</dbReference>
<dbReference type="PROSITE" id="PS01124">
    <property type="entry name" value="HTH_ARAC_FAMILY_2"/>
    <property type="match status" value="1"/>
</dbReference>
<dbReference type="OrthoDB" id="9814125at2"/>
<evidence type="ECO:0000256" key="1">
    <source>
        <dbReference type="ARBA" id="ARBA00023015"/>
    </source>
</evidence>
<keyword evidence="6" id="KW-1185">Reference proteome</keyword>
<keyword evidence="3" id="KW-0804">Transcription</keyword>
<evidence type="ECO:0000313" key="5">
    <source>
        <dbReference type="EMBL" id="TDK32173.1"/>
    </source>
</evidence>
<dbReference type="Proteomes" id="UP000295238">
    <property type="component" value="Unassembled WGS sequence"/>
</dbReference>
<dbReference type="InterPro" id="IPR018060">
    <property type="entry name" value="HTH_AraC"/>
</dbReference>